<sequence length="80" mass="8934">MPWPVPRLIDCLGEGAVTPRSTRCNRRVFRWTVLCGSPHRFGCLSSSFVTFRGLYLSCILTSEAVFAIHVYSPLSSVRTA</sequence>
<dbReference type="AlphaFoldDB" id="A0A7E4V4E6"/>
<evidence type="ECO:0000313" key="2">
    <source>
        <dbReference type="WBParaSite" id="Pan_g16371.t1"/>
    </source>
</evidence>
<reference evidence="2" key="2">
    <citation type="submission" date="2020-10" db="UniProtKB">
        <authorList>
            <consortium name="WormBaseParasite"/>
        </authorList>
    </citation>
    <scope>IDENTIFICATION</scope>
</reference>
<evidence type="ECO:0000313" key="1">
    <source>
        <dbReference type="Proteomes" id="UP000492821"/>
    </source>
</evidence>
<accession>A0A7E4V4E6</accession>
<dbReference type="Proteomes" id="UP000492821">
    <property type="component" value="Unassembled WGS sequence"/>
</dbReference>
<proteinExistence type="predicted"/>
<dbReference type="WBParaSite" id="Pan_g16371.t1">
    <property type="protein sequence ID" value="Pan_g16371.t1"/>
    <property type="gene ID" value="Pan_g16371"/>
</dbReference>
<reference evidence="1" key="1">
    <citation type="journal article" date="2013" name="Genetics">
        <title>The draft genome and transcriptome of Panagrellus redivivus are shaped by the harsh demands of a free-living lifestyle.</title>
        <authorList>
            <person name="Srinivasan J."/>
            <person name="Dillman A.R."/>
            <person name="Macchietto M.G."/>
            <person name="Heikkinen L."/>
            <person name="Lakso M."/>
            <person name="Fracchia K.M."/>
            <person name="Antoshechkin I."/>
            <person name="Mortazavi A."/>
            <person name="Wong G."/>
            <person name="Sternberg P.W."/>
        </authorList>
    </citation>
    <scope>NUCLEOTIDE SEQUENCE [LARGE SCALE GENOMIC DNA]</scope>
    <source>
        <strain evidence="1">MT8872</strain>
    </source>
</reference>
<name>A0A7E4V4E6_PANRE</name>
<organism evidence="1 2">
    <name type="scientific">Panagrellus redivivus</name>
    <name type="common">Microworm</name>
    <dbReference type="NCBI Taxonomy" id="6233"/>
    <lineage>
        <taxon>Eukaryota</taxon>
        <taxon>Metazoa</taxon>
        <taxon>Ecdysozoa</taxon>
        <taxon>Nematoda</taxon>
        <taxon>Chromadorea</taxon>
        <taxon>Rhabditida</taxon>
        <taxon>Tylenchina</taxon>
        <taxon>Panagrolaimomorpha</taxon>
        <taxon>Panagrolaimoidea</taxon>
        <taxon>Panagrolaimidae</taxon>
        <taxon>Panagrellus</taxon>
    </lineage>
</organism>
<protein>
    <submittedName>
        <fullName evidence="2">Uncharacterized protein</fullName>
    </submittedName>
</protein>
<keyword evidence="1" id="KW-1185">Reference proteome</keyword>